<feature type="region of interest" description="Disordered" evidence="6">
    <location>
        <begin position="67"/>
        <end position="104"/>
    </location>
</feature>
<organism evidence="10 11">
    <name type="scientific">Tolypocladium capitatum</name>
    <dbReference type="NCBI Taxonomy" id="45235"/>
    <lineage>
        <taxon>Eukaryota</taxon>
        <taxon>Fungi</taxon>
        <taxon>Dikarya</taxon>
        <taxon>Ascomycota</taxon>
        <taxon>Pezizomycotina</taxon>
        <taxon>Sordariomycetes</taxon>
        <taxon>Hypocreomycetidae</taxon>
        <taxon>Hypocreales</taxon>
        <taxon>Ophiocordycipitaceae</taxon>
        <taxon>Tolypocladium</taxon>
    </lineage>
</organism>
<evidence type="ECO:0000259" key="9">
    <source>
        <dbReference type="PROSITE" id="PS50076"/>
    </source>
</evidence>
<dbReference type="AlphaFoldDB" id="A0A2K3QLL3"/>
<feature type="transmembrane region" description="Helical" evidence="7">
    <location>
        <begin position="162"/>
        <end position="183"/>
    </location>
</feature>
<dbReference type="InterPro" id="IPR036869">
    <property type="entry name" value="J_dom_sf"/>
</dbReference>
<dbReference type="PANTHER" id="PTHR44653">
    <property type="entry name" value="DNAJ HOMOLOG SUBFAMILY C MEMBER 1"/>
    <property type="match status" value="1"/>
</dbReference>
<accession>A0A2K3QLL3</accession>
<keyword evidence="3 7" id="KW-1133">Transmembrane helix</keyword>
<evidence type="ECO:0000256" key="8">
    <source>
        <dbReference type="SAM" id="SignalP"/>
    </source>
</evidence>
<dbReference type="InterPro" id="IPR001623">
    <property type="entry name" value="DnaJ_domain"/>
</dbReference>
<evidence type="ECO:0000256" key="3">
    <source>
        <dbReference type="ARBA" id="ARBA00022989"/>
    </source>
</evidence>
<gene>
    <name evidence="10" type="ORF">TCAP_01644</name>
</gene>
<name>A0A2K3QLL3_9HYPO</name>
<dbReference type="STRING" id="45235.A0A2K3QLL3"/>
<sequence length="416" mass="45843">MKIAYLSIGILSLLAPLTAAWNKEDREIFRIRDEISAHESDPTATFYDILGIPPNASQDDINKAYHKTTRSLHPDKVRQKLRADRAKASSNKGTKDDIHTAKPPTAAEIRTAVKEAGDRQARLSLIATILRGPSRARYDHFLNNGFPLWKGTDYYYNRYRPGLGTVVLGLFVLGGGAVHYLILYMSWKRQKEFVERYIKFARETAWGNGMGIPGVDSAPAPVTPPEEEDEPPQPMNRKQRRMQEKESKKEDSRGRTKKSSRKAQSVSRDASSVPAPSGVRKRVVAENGKMLVVDSVGDVFLEEEDEEGNVNEFLLDPNELHQPTFKDTAVVRVPVSLLNLAYAVLGLGGSGRKDAASGPNAADIDDDSDAPQHTPSTDSAGEGFEVLDKSTDSLSKVTSSGAQQGARANKRMGRKR</sequence>
<feature type="compositionally biased region" description="Polar residues" evidence="6">
    <location>
        <begin position="392"/>
        <end position="403"/>
    </location>
</feature>
<feature type="compositionally biased region" description="Basic and acidic residues" evidence="6">
    <location>
        <begin position="72"/>
        <end position="100"/>
    </location>
</feature>
<evidence type="ECO:0000256" key="2">
    <source>
        <dbReference type="ARBA" id="ARBA00022729"/>
    </source>
</evidence>
<dbReference type="InterPro" id="IPR052606">
    <property type="entry name" value="DnaJ_domain_protein"/>
</dbReference>
<dbReference type="EMBL" id="NRSZ01000262">
    <property type="protein sequence ID" value="PNY28422.1"/>
    <property type="molecule type" value="Genomic_DNA"/>
</dbReference>
<evidence type="ECO:0000313" key="10">
    <source>
        <dbReference type="EMBL" id="PNY28422.1"/>
    </source>
</evidence>
<evidence type="ECO:0000256" key="1">
    <source>
        <dbReference type="ARBA" id="ARBA00022692"/>
    </source>
</evidence>
<protein>
    <submittedName>
        <fullName evidence="10">J domain-containing protein</fullName>
    </submittedName>
</protein>
<dbReference type="SUPFAM" id="SSF46565">
    <property type="entry name" value="Chaperone J-domain"/>
    <property type="match status" value="1"/>
</dbReference>
<reference evidence="10 11" key="1">
    <citation type="submission" date="2017-08" db="EMBL/GenBank/DDBJ databases">
        <title>Harnessing the power of phylogenomics to disentangle the directionality and signatures of interkingdom host jumping in the parasitic fungal genus Tolypocladium.</title>
        <authorList>
            <person name="Quandt C.A."/>
            <person name="Patterson W."/>
            <person name="Spatafora J.W."/>
        </authorList>
    </citation>
    <scope>NUCLEOTIDE SEQUENCE [LARGE SCALE GENOMIC DNA]</scope>
    <source>
        <strain evidence="10 11">CBS 113982</strain>
    </source>
</reference>
<comment type="subcellular location">
    <subcellularLocation>
        <location evidence="5">Endomembrane system</location>
        <topology evidence="5">Single-pass membrane protein</topology>
    </subcellularLocation>
</comment>
<feature type="compositionally biased region" description="Basic and acidic residues" evidence="6">
    <location>
        <begin position="241"/>
        <end position="254"/>
    </location>
</feature>
<dbReference type="Proteomes" id="UP000236621">
    <property type="component" value="Unassembled WGS sequence"/>
</dbReference>
<proteinExistence type="predicted"/>
<dbReference type="Gene3D" id="1.10.287.110">
    <property type="entry name" value="DnaJ domain"/>
    <property type="match status" value="1"/>
</dbReference>
<keyword evidence="1 7" id="KW-0812">Transmembrane</keyword>
<evidence type="ECO:0000256" key="4">
    <source>
        <dbReference type="ARBA" id="ARBA00023136"/>
    </source>
</evidence>
<feature type="region of interest" description="Disordered" evidence="6">
    <location>
        <begin position="211"/>
        <end position="280"/>
    </location>
</feature>
<dbReference type="Pfam" id="PF00226">
    <property type="entry name" value="DnaJ"/>
    <property type="match status" value="1"/>
</dbReference>
<dbReference type="PANTHER" id="PTHR44653:SF2">
    <property type="entry name" value="DNAJ HOMOLOG SUBFAMILY C MEMBER 1"/>
    <property type="match status" value="1"/>
</dbReference>
<evidence type="ECO:0000313" key="11">
    <source>
        <dbReference type="Proteomes" id="UP000236621"/>
    </source>
</evidence>
<evidence type="ECO:0000256" key="6">
    <source>
        <dbReference type="SAM" id="MobiDB-lite"/>
    </source>
</evidence>
<dbReference type="PRINTS" id="PR00625">
    <property type="entry name" value="JDOMAIN"/>
</dbReference>
<keyword evidence="11" id="KW-1185">Reference proteome</keyword>
<keyword evidence="2 8" id="KW-0732">Signal</keyword>
<dbReference type="PROSITE" id="PS50076">
    <property type="entry name" value="DNAJ_2"/>
    <property type="match status" value="1"/>
</dbReference>
<dbReference type="CDD" id="cd06257">
    <property type="entry name" value="DnaJ"/>
    <property type="match status" value="1"/>
</dbReference>
<dbReference type="SMART" id="SM00271">
    <property type="entry name" value="DnaJ"/>
    <property type="match status" value="1"/>
</dbReference>
<feature type="signal peptide" evidence="8">
    <location>
        <begin position="1"/>
        <end position="20"/>
    </location>
</feature>
<feature type="domain" description="J" evidence="9">
    <location>
        <begin position="45"/>
        <end position="142"/>
    </location>
</feature>
<evidence type="ECO:0000256" key="5">
    <source>
        <dbReference type="ARBA" id="ARBA00037847"/>
    </source>
</evidence>
<evidence type="ECO:0000256" key="7">
    <source>
        <dbReference type="SAM" id="Phobius"/>
    </source>
</evidence>
<comment type="caution">
    <text evidence="10">The sequence shown here is derived from an EMBL/GenBank/DDBJ whole genome shotgun (WGS) entry which is preliminary data.</text>
</comment>
<keyword evidence="4 7" id="KW-0472">Membrane</keyword>
<dbReference type="OrthoDB" id="413400at2759"/>
<feature type="region of interest" description="Disordered" evidence="6">
    <location>
        <begin position="351"/>
        <end position="416"/>
    </location>
</feature>
<dbReference type="GO" id="GO:0012505">
    <property type="term" value="C:endomembrane system"/>
    <property type="evidence" value="ECO:0007669"/>
    <property type="project" value="UniProtKB-SubCell"/>
</dbReference>
<feature type="chain" id="PRO_5014332972" evidence="8">
    <location>
        <begin position="21"/>
        <end position="416"/>
    </location>
</feature>